<keyword evidence="2" id="KW-1185">Reference proteome</keyword>
<gene>
    <name evidence="1" type="ORF">ACFQMA_17490</name>
</gene>
<evidence type="ECO:0000313" key="2">
    <source>
        <dbReference type="Proteomes" id="UP001596432"/>
    </source>
</evidence>
<organism evidence="1 2">
    <name type="scientific">Halosimplex aquaticum</name>
    <dbReference type="NCBI Taxonomy" id="3026162"/>
    <lineage>
        <taxon>Archaea</taxon>
        <taxon>Methanobacteriati</taxon>
        <taxon>Methanobacteriota</taxon>
        <taxon>Stenosarchaea group</taxon>
        <taxon>Halobacteria</taxon>
        <taxon>Halobacteriales</taxon>
        <taxon>Haloarculaceae</taxon>
        <taxon>Halosimplex</taxon>
    </lineage>
</organism>
<accession>A0ABD5Y2K5</accession>
<comment type="caution">
    <text evidence="1">The sequence shown here is derived from an EMBL/GenBank/DDBJ whole genome shotgun (WGS) entry which is preliminary data.</text>
</comment>
<dbReference type="EMBL" id="JBHTAS010000001">
    <property type="protein sequence ID" value="MFC7141618.1"/>
    <property type="molecule type" value="Genomic_DNA"/>
</dbReference>
<sequence length="442" mass="46714">MSDESRSSPGHVTRRGALALGGAAFLAGCGVPGDLLGSEPVELDGPKLRLVTSREGPTVPRPFPVEVAGSHVTASRDRAYAMLDAVPLPLTADEMANGAMRDEIAEHAERARSRLSEAIEAPSVRERLERLADARGSARVAEGTWAAANDELSAAAVRANRRTTREAIDAFRENWAYVGDDDVVRALLVHDLVEEWAASARTGIEPDDRHVEGVVNALVVGERAGSVEGARATLADAEHVGQRFRESLSDARSLRSTFADARDSLSSTIESRMADVPPESADLNGQLDANLDETVAGFALKDLHGDLPTGDEIARTDGLAVTVLGQIEGIARLGAFETLYGRIESGDHRTVEGIEDVEALRAAAVTAVEDALAASADDRLARTVLATLSGWFDYAERQLSELGDSVELSRAARDLALYVALETIAAATPAAVDEGLAALGVE</sequence>
<dbReference type="AlphaFoldDB" id="A0ABD5Y2K5"/>
<evidence type="ECO:0000313" key="1">
    <source>
        <dbReference type="EMBL" id="MFC7141618.1"/>
    </source>
</evidence>
<dbReference type="RefSeq" id="WP_274322698.1">
    <property type="nucleotide sequence ID" value="NZ_CP118158.1"/>
</dbReference>
<name>A0ABD5Y2K5_9EURY</name>
<dbReference type="PROSITE" id="PS51257">
    <property type="entry name" value="PROKAR_LIPOPROTEIN"/>
    <property type="match status" value="1"/>
</dbReference>
<proteinExistence type="predicted"/>
<dbReference type="Proteomes" id="UP001596432">
    <property type="component" value="Unassembled WGS sequence"/>
</dbReference>
<protein>
    <submittedName>
        <fullName evidence="1">Uncharacterized protein</fullName>
    </submittedName>
</protein>
<dbReference type="GeneID" id="78821936"/>
<reference evidence="1 2" key="1">
    <citation type="journal article" date="2019" name="Int. J. Syst. Evol. Microbiol.">
        <title>The Global Catalogue of Microorganisms (GCM) 10K type strain sequencing project: providing services to taxonomists for standard genome sequencing and annotation.</title>
        <authorList>
            <consortium name="The Broad Institute Genomics Platform"/>
            <consortium name="The Broad Institute Genome Sequencing Center for Infectious Disease"/>
            <person name="Wu L."/>
            <person name="Ma J."/>
        </authorList>
    </citation>
    <scope>NUCLEOTIDE SEQUENCE [LARGE SCALE GENOMIC DNA]</scope>
    <source>
        <strain evidence="1 2">XZYJT29</strain>
    </source>
</reference>